<evidence type="ECO:0000256" key="3">
    <source>
        <dbReference type="ARBA" id="ARBA00022840"/>
    </source>
</evidence>
<dbReference type="Pfam" id="PF00271">
    <property type="entry name" value="Helicase_C"/>
    <property type="match status" value="1"/>
</dbReference>
<evidence type="ECO:0000259" key="7">
    <source>
        <dbReference type="PROSITE" id="PS51192"/>
    </source>
</evidence>
<comment type="catalytic activity">
    <reaction evidence="5">
        <text>ATP + H2O = ADP + phosphate + H(+)</text>
        <dbReference type="Rhea" id="RHEA:13065"/>
        <dbReference type="ChEBI" id="CHEBI:15377"/>
        <dbReference type="ChEBI" id="CHEBI:15378"/>
        <dbReference type="ChEBI" id="CHEBI:30616"/>
        <dbReference type="ChEBI" id="CHEBI:43474"/>
        <dbReference type="ChEBI" id="CHEBI:456216"/>
        <dbReference type="EC" id="3.6.4.13"/>
    </reaction>
</comment>
<dbReference type="PROSITE" id="PS51194">
    <property type="entry name" value="HELICASE_CTER"/>
    <property type="match status" value="1"/>
</dbReference>
<evidence type="ECO:0000256" key="1">
    <source>
        <dbReference type="ARBA" id="ARBA00022741"/>
    </source>
</evidence>
<reference evidence="9 10" key="1">
    <citation type="journal article" date="2019" name="New Phytol.">
        <title>Comparative genomics reveals unique wood-decay strategies and fruiting body development in the Schizophyllaceae.</title>
        <authorList>
            <person name="Almasi E."/>
            <person name="Sahu N."/>
            <person name="Krizsan K."/>
            <person name="Balint B."/>
            <person name="Kovacs G.M."/>
            <person name="Kiss B."/>
            <person name="Cseklye J."/>
            <person name="Drula E."/>
            <person name="Henrissat B."/>
            <person name="Nagy I."/>
            <person name="Chovatia M."/>
            <person name="Adam C."/>
            <person name="LaButti K."/>
            <person name="Lipzen A."/>
            <person name="Riley R."/>
            <person name="Grigoriev I.V."/>
            <person name="Nagy L.G."/>
        </authorList>
    </citation>
    <scope>NUCLEOTIDE SEQUENCE [LARGE SCALE GENOMIC DNA]</scope>
    <source>
        <strain evidence="9 10">NL-1724</strain>
    </source>
</reference>
<evidence type="ECO:0000256" key="5">
    <source>
        <dbReference type="RuleBase" id="RU365068"/>
    </source>
</evidence>
<dbReference type="InterPro" id="IPR001650">
    <property type="entry name" value="Helicase_C-like"/>
</dbReference>
<dbReference type="CDD" id="cd18787">
    <property type="entry name" value="SF2_C_DEAD"/>
    <property type="match status" value="1"/>
</dbReference>
<accession>A0A550CSH5</accession>
<dbReference type="SMART" id="SM00490">
    <property type="entry name" value="HELICc"/>
    <property type="match status" value="1"/>
</dbReference>
<evidence type="ECO:0000256" key="6">
    <source>
        <dbReference type="SAM" id="MobiDB-lite"/>
    </source>
</evidence>
<evidence type="ECO:0000256" key="2">
    <source>
        <dbReference type="ARBA" id="ARBA00022801"/>
    </source>
</evidence>
<comment type="caution">
    <text evidence="9">The sequence shown here is derived from an EMBL/GenBank/DDBJ whole genome shotgun (WGS) entry which is preliminary data.</text>
</comment>
<dbReference type="PANTHER" id="PTHR24031">
    <property type="entry name" value="RNA HELICASE"/>
    <property type="match status" value="1"/>
</dbReference>
<proteinExistence type="inferred from homology"/>
<dbReference type="OrthoDB" id="193716at2759"/>
<keyword evidence="3 5" id="KW-0067">ATP-binding</keyword>
<keyword evidence="4 5" id="KW-0694">RNA-binding</keyword>
<dbReference type="SMART" id="SM00487">
    <property type="entry name" value="DEXDc"/>
    <property type="match status" value="1"/>
</dbReference>
<comment type="similarity">
    <text evidence="5">Belongs to the DEAD box helicase family.</text>
</comment>
<keyword evidence="1 5" id="KW-0547">Nucleotide-binding</keyword>
<dbReference type="GO" id="GO:0003723">
    <property type="term" value="F:RNA binding"/>
    <property type="evidence" value="ECO:0007669"/>
    <property type="project" value="UniProtKB-UniRule"/>
</dbReference>
<comment type="function">
    <text evidence="5">RNA helicase.</text>
</comment>
<name>A0A550CSH5_9AGAR</name>
<keyword evidence="5" id="KW-0347">Helicase</keyword>
<feature type="domain" description="Helicase ATP-binding" evidence="7">
    <location>
        <begin position="93"/>
        <end position="275"/>
    </location>
</feature>
<evidence type="ECO:0000259" key="8">
    <source>
        <dbReference type="PROSITE" id="PS51194"/>
    </source>
</evidence>
<feature type="region of interest" description="Disordered" evidence="6">
    <location>
        <begin position="1"/>
        <end position="39"/>
    </location>
</feature>
<keyword evidence="2 5" id="KW-0378">Hydrolase</keyword>
<dbReference type="GO" id="GO:0005524">
    <property type="term" value="F:ATP binding"/>
    <property type="evidence" value="ECO:0007669"/>
    <property type="project" value="UniProtKB-UniRule"/>
</dbReference>
<dbReference type="AlphaFoldDB" id="A0A550CSH5"/>
<dbReference type="GO" id="GO:0016787">
    <property type="term" value="F:hydrolase activity"/>
    <property type="evidence" value="ECO:0007669"/>
    <property type="project" value="UniProtKB-KW"/>
</dbReference>
<gene>
    <name evidence="9" type="ORF">BD626DRAFT_564656</name>
</gene>
<dbReference type="InterPro" id="IPR027417">
    <property type="entry name" value="P-loop_NTPase"/>
</dbReference>
<dbReference type="InterPro" id="IPR014001">
    <property type="entry name" value="Helicase_ATP-bd"/>
</dbReference>
<evidence type="ECO:0000313" key="10">
    <source>
        <dbReference type="Proteomes" id="UP000320762"/>
    </source>
</evidence>
<dbReference type="EMBL" id="VDMD01000002">
    <property type="protein sequence ID" value="TRM67745.1"/>
    <property type="molecule type" value="Genomic_DNA"/>
</dbReference>
<dbReference type="PROSITE" id="PS51192">
    <property type="entry name" value="HELICASE_ATP_BIND_1"/>
    <property type="match status" value="1"/>
</dbReference>
<dbReference type="Proteomes" id="UP000320762">
    <property type="component" value="Unassembled WGS sequence"/>
</dbReference>
<keyword evidence="10" id="KW-1185">Reference proteome</keyword>
<feature type="domain" description="Helicase C-terminal" evidence="8">
    <location>
        <begin position="306"/>
        <end position="459"/>
    </location>
</feature>
<evidence type="ECO:0000256" key="4">
    <source>
        <dbReference type="ARBA" id="ARBA00022884"/>
    </source>
</evidence>
<protein>
    <recommendedName>
        <fullName evidence="5">ATP-dependent RNA helicase</fullName>
        <ecNumber evidence="5">3.6.4.13</ecNumber>
    </recommendedName>
</protein>
<evidence type="ECO:0000313" key="9">
    <source>
        <dbReference type="EMBL" id="TRM67745.1"/>
    </source>
</evidence>
<dbReference type="Gene3D" id="3.40.50.300">
    <property type="entry name" value="P-loop containing nucleotide triphosphate hydrolases"/>
    <property type="match status" value="2"/>
</dbReference>
<sequence length="545" mass="59605">MPPTRGSAPEGQVNRPGRGRGRGYGRGRGGARPPRPAAPQAALQALPVREFSQTAVPFTAHATNMRFKDAPLSDATKAAIKHEFMSPVQAATIQLSLEGHDLVVQAKTGTGKTLAFLLPIIEKLRQQGNALTGDSFSALIVTPTRDLAIQIQNECMPLLHGSPLRVATAIGGTNMNTEANRILRDRCDILVATPGRLNDHLQNNNAGAKFRKLQFLVYDEADRMLDAGFKPQLDQIRARLPDRAVQPRQTLFYSATMDDSVKQIIKATLSSDYKLISTIPENEQNTHMHVPQSVVEVRFEDSLPVALSIILEEIQNLKGAAKIMVFFPTANQTAWAAAALAEISGLPPVWPMHSRLSQSARTRTADAFKNAKTGIMVSSDVTARGMDFPNVSMVLQAGVPGTSQDYVHRLGRTARAGGSGRGVIILDPAEKFFLMQKDIAELPITPSPAPAEGQLQQMRVMLRPAIARVPKGHKGKAYRAWMGFYKQYLSKMRWKPQDLVDRAAVFVHEGLGWENSQLPTLRKQTVGKMGLKGVRGLNIGEVEDE</sequence>
<dbReference type="SUPFAM" id="SSF52540">
    <property type="entry name" value="P-loop containing nucleoside triphosphate hydrolases"/>
    <property type="match status" value="2"/>
</dbReference>
<dbReference type="GO" id="GO:0003724">
    <property type="term" value="F:RNA helicase activity"/>
    <property type="evidence" value="ECO:0007669"/>
    <property type="project" value="UniProtKB-EC"/>
</dbReference>
<dbReference type="EC" id="3.6.4.13" evidence="5"/>
<organism evidence="9 10">
    <name type="scientific">Schizophyllum amplum</name>
    <dbReference type="NCBI Taxonomy" id="97359"/>
    <lineage>
        <taxon>Eukaryota</taxon>
        <taxon>Fungi</taxon>
        <taxon>Dikarya</taxon>
        <taxon>Basidiomycota</taxon>
        <taxon>Agaricomycotina</taxon>
        <taxon>Agaricomycetes</taxon>
        <taxon>Agaricomycetidae</taxon>
        <taxon>Agaricales</taxon>
        <taxon>Schizophyllaceae</taxon>
        <taxon>Schizophyllum</taxon>
    </lineage>
</organism>
<dbReference type="STRING" id="97359.A0A550CSH5"/>
<dbReference type="InterPro" id="IPR011545">
    <property type="entry name" value="DEAD/DEAH_box_helicase_dom"/>
</dbReference>
<dbReference type="Pfam" id="PF00270">
    <property type="entry name" value="DEAD"/>
    <property type="match status" value="1"/>
</dbReference>
<comment type="domain">
    <text evidence="5">The Q motif is unique to and characteristic of the DEAD box family of RNA helicases and controls ATP binding and hydrolysis.</text>
</comment>